<keyword evidence="8" id="KW-0472">Membrane</keyword>
<evidence type="ECO:0000256" key="3">
    <source>
        <dbReference type="ARBA" id="ARBA00022692"/>
    </source>
</evidence>
<dbReference type="Pfam" id="PF03908">
    <property type="entry name" value="Sec20"/>
    <property type="match status" value="1"/>
</dbReference>
<dbReference type="PANTHER" id="PTHR12825:SF0">
    <property type="entry name" value="VESICLE TRANSPORT PROTEIN SEC20"/>
    <property type="match status" value="1"/>
</dbReference>
<evidence type="ECO:0000256" key="8">
    <source>
        <dbReference type="ARBA" id="ARBA00023136"/>
    </source>
</evidence>
<dbReference type="OrthoDB" id="6019616at2759"/>
<dbReference type="InterPro" id="IPR056173">
    <property type="entry name" value="Sec20_C"/>
</dbReference>
<dbReference type="EMBL" id="OB660800">
    <property type="protein sequence ID" value="CAD7226319.1"/>
    <property type="molecule type" value="Genomic_DNA"/>
</dbReference>
<evidence type="ECO:0000256" key="1">
    <source>
        <dbReference type="ARBA" id="ARBA00004163"/>
    </source>
</evidence>
<comment type="similarity">
    <text evidence="9">Belongs to the SEC20 family.</text>
</comment>
<evidence type="ECO:0000256" key="5">
    <source>
        <dbReference type="ARBA" id="ARBA00022892"/>
    </source>
</evidence>
<keyword evidence="4" id="KW-0256">Endoplasmic reticulum</keyword>
<dbReference type="PANTHER" id="PTHR12825">
    <property type="entry name" value="BNIP1-RELATED"/>
    <property type="match status" value="1"/>
</dbReference>
<name>A0A7R8W7E7_9CRUS</name>
<proteinExistence type="inferred from homology"/>
<gene>
    <name evidence="11" type="ORF">CTOB1V02_LOCUS4240</name>
</gene>
<evidence type="ECO:0000259" key="10">
    <source>
        <dbReference type="Pfam" id="PF03908"/>
    </source>
</evidence>
<keyword evidence="5" id="KW-0931">ER-Golgi transport</keyword>
<dbReference type="GO" id="GO:0005484">
    <property type="term" value="F:SNAP receptor activity"/>
    <property type="evidence" value="ECO:0007669"/>
    <property type="project" value="InterPro"/>
</dbReference>
<comment type="subcellular location">
    <subcellularLocation>
        <location evidence="1">Endoplasmic reticulum membrane</location>
        <topology evidence="1">Single-pass type IV membrane protein</topology>
    </subcellularLocation>
</comment>
<dbReference type="GO" id="GO:0006890">
    <property type="term" value="P:retrograde vesicle-mediated transport, Golgi to endoplasmic reticulum"/>
    <property type="evidence" value="ECO:0007669"/>
    <property type="project" value="InterPro"/>
</dbReference>
<evidence type="ECO:0000256" key="6">
    <source>
        <dbReference type="ARBA" id="ARBA00022989"/>
    </source>
</evidence>
<dbReference type="InterPro" id="IPR005606">
    <property type="entry name" value="Sec20"/>
</dbReference>
<accession>A0A7R8W7E7</accession>
<dbReference type="CDD" id="cd15865">
    <property type="entry name" value="SNARE_SEC20"/>
    <property type="match status" value="1"/>
</dbReference>
<sequence>MFVPPGRDDAALVHLELEIKRGIQEIRTSANSLVDLNERNFQLQRLLKRLKDELAELEEVSDPATEQDVIKKHREELQTMIVALRKANLEVQLAIDRGAKRELLGSKNDSAHQDAVRTEGAVNKSRRITEHLTQMTRSMAEQVEKSHLTVQTLVSTSQVVEDTQEEFKSQGQAISQASKLLTKYGRREFTDKVLIFMAVGFFLAVVLYVVQKRLF</sequence>
<keyword evidence="2" id="KW-0813">Transport</keyword>
<dbReference type="GO" id="GO:0005789">
    <property type="term" value="C:endoplasmic reticulum membrane"/>
    <property type="evidence" value="ECO:0007669"/>
    <property type="project" value="UniProtKB-SubCell"/>
</dbReference>
<keyword evidence="3" id="KW-0812">Transmembrane</keyword>
<evidence type="ECO:0000256" key="2">
    <source>
        <dbReference type="ARBA" id="ARBA00022448"/>
    </source>
</evidence>
<protein>
    <recommendedName>
        <fullName evidence="10">Sec20 C-terminal domain-containing protein</fullName>
    </recommendedName>
</protein>
<organism evidence="11">
    <name type="scientific">Cyprideis torosa</name>
    <dbReference type="NCBI Taxonomy" id="163714"/>
    <lineage>
        <taxon>Eukaryota</taxon>
        <taxon>Metazoa</taxon>
        <taxon>Ecdysozoa</taxon>
        <taxon>Arthropoda</taxon>
        <taxon>Crustacea</taxon>
        <taxon>Oligostraca</taxon>
        <taxon>Ostracoda</taxon>
        <taxon>Podocopa</taxon>
        <taxon>Podocopida</taxon>
        <taxon>Cytherocopina</taxon>
        <taxon>Cytheroidea</taxon>
        <taxon>Cytherideidae</taxon>
        <taxon>Cyprideis</taxon>
    </lineage>
</organism>
<keyword evidence="6" id="KW-1133">Transmembrane helix</keyword>
<evidence type="ECO:0000313" key="11">
    <source>
        <dbReference type="EMBL" id="CAD7226319.1"/>
    </source>
</evidence>
<evidence type="ECO:0000256" key="9">
    <source>
        <dbReference type="ARBA" id="ARBA00037934"/>
    </source>
</evidence>
<keyword evidence="7" id="KW-0175">Coiled coil</keyword>
<evidence type="ECO:0000256" key="7">
    <source>
        <dbReference type="ARBA" id="ARBA00023054"/>
    </source>
</evidence>
<evidence type="ECO:0000256" key="4">
    <source>
        <dbReference type="ARBA" id="ARBA00022824"/>
    </source>
</evidence>
<dbReference type="AlphaFoldDB" id="A0A7R8W7E7"/>
<dbReference type="GO" id="GO:0031201">
    <property type="term" value="C:SNARE complex"/>
    <property type="evidence" value="ECO:0007669"/>
    <property type="project" value="TreeGrafter"/>
</dbReference>
<feature type="domain" description="Sec20 C-terminal" evidence="10">
    <location>
        <begin position="124"/>
        <end position="214"/>
    </location>
</feature>
<reference evidence="11" key="1">
    <citation type="submission" date="2020-11" db="EMBL/GenBank/DDBJ databases">
        <authorList>
            <person name="Tran Van P."/>
        </authorList>
    </citation>
    <scope>NUCLEOTIDE SEQUENCE</scope>
</reference>